<proteinExistence type="predicted"/>
<feature type="chain" id="PRO_5047352808" evidence="1">
    <location>
        <begin position="21"/>
        <end position="557"/>
    </location>
</feature>
<feature type="signal peptide" evidence="1">
    <location>
        <begin position="1"/>
        <end position="20"/>
    </location>
</feature>
<gene>
    <name evidence="2" type="ORF">RT717_17335</name>
</gene>
<keyword evidence="3" id="KW-1185">Reference proteome</keyword>
<dbReference type="PROSITE" id="PS51257">
    <property type="entry name" value="PROKAR_LIPOPROTEIN"/>
    <property type="match status" value="1"/>
</dbReference>
<sequence length="557" mass="64297">MKRFSSLFQLLALLILVASCQPEQPKQEVVTAAAPTTKRYEDLVALFKEWRSFETPPLKDGAPDYTVATFEKRWTEFEQLQGRLMAVDTAGWSVEEKVDWTVVWAEMNGYDFNHHILKPWERDPAFYKVLWMERSDVPAHEGPTNHAALDVWKYSFPLNTEDKIQFLEELSVIPAFNEQAKINLTGNAKDLWVAGIRDIRTQSEDLKGLLMLPGVKEDAGLVQVVNDGIASTEKLVEWLEKQAESKTGPSGVGKENYTWYLQNVHLVPLTWDDEVMLLKRELSRAWASLKLEEHRNRDLPELTAADSPEAFKKMAEEAAVSMMKFLEQDEIVTVKPYMEPALREHLGSYVPKERRNFFLIGMHYDPRPLYSHFYHWFELARMDNEPHESEIRKGPLLYNIFDSRNEGTATAVEEMFMQAGFYDDDPRVREIVYIMIAQRAARGLGSLYAQANEMNSVEAGGIHSEYTPRGWMKTEKELLLFEQHLYLRQPGYGSSYITGKYLLENAMAEYARMKEANNEPFKVKDFFDQLNAIGCIPISLGHWQMTGNDDHLEVIRE</sequence>
<evidence type="ECO:0000256" key="1">
    <source>
        <dbReference type="SAM" id="SignalP"/>
    </source>
</evidence>
<organism evidence="2 3">
    <name type="scientific">Imperialibacter roseus</name>
    <dbReference type="NCBI Taxonomy" id="1324217"/>
    <lineage>
        <taxon>Bacteria</taxon>
        <taxon>Pseudomonadati</taxon>
        <taxon>Bacteroidota</taxon>
        <taxon>Cytophagia</taxon>
        <taxon>Cytophagales</taxon>
        <taxon>Flammeovirgaceae</taxon>
        <taxon>Imperialibacter</taxon>
    </lineage>
</organism>
<dbReference type="EMBL" id="CP136051">
    <property type="protein sequence ID" value="WOK04848.1"/>
    <property type="molecule type" value="Genomic_DNA"/>
</dbReference>
<keyword evidence="1" id="KW-0732">Signal</keyword>
<evidence type="ECO:0000313" key="2">
    <source>
        <dbReference type="EMBL" id="WOK04848.1"/>
    </source>
</evidence>
<name>A0ABZ0III4_9BACT</name>
<accession>A0ABZ0III4</accession>
<evidence type="ECO:0000313" key="3">
    <source>
        <dbReference type="Proteomes" id="UP001302349"/>
    </source>
</evidence>
<dbReference type="Proteomes" id="UP001302349">
    <property type="component" value="Chromosome"/>
</dbReference>
<reference evidence="2 3" key="1">
    <citation type="journal article" date="2023" name="Microbiol. Resour. Announc.">
        <title>Complete Genome Sequence of Imperialibacter roseus strain P4T.</title>
        <authorList>
            <person name="Tizabi D.R."/>
            <person name="Bachvaroff T."/>
            <person name="Hill R.T."/>
        </authorList>
    </citation>
    <scope>NUCLEOTIDE SEQUENCE [LARGE SCALE GENOMIC DNA]</scope>
    <source>
        <strain evidence="2 3">P4T</strain>
    </source>
</reference>
<protein>
    <submittedName>
        <fullName evidence="2">Uncharacterized protein</fullName>
    </submittedName>
</protein>
<dbReference type="RefSeq" id="WP_317487647.1">
    <property type="nucleotide sequence ID" value="NZ_CP136051.1"/>
</dbReference>